<organism evidence="2 3">
    <name type="scientific">Linnemannia hyalina</name>
    <dbReference type="NCBI Taxonomy" id="64524"/>
    <lineage>
        <taxon>Eukaryota</taxon>
        <taxon>Fungi</taxon>
        <taxon>Fungi incertae sedis</taxon>
        <taxon>Mucoromycota</taxon>
        <taxon>Mortierellomycotina</taxon>
        <taxon>Mortierellomycetes</taxon>
        <taxon>Mortierellales</taxon>
        <taxon>Mortierellaceae</taxon>
        <taxon>Linnemannia</taxon>
    </lineage>
</organism>
<dbReference type="OrthoDB" id="2420755at2759"/>
<evidence type="ECO:0000313" key="2">
    <source>
        <dbReference type="EMBL" id="KAG9064712.1"/>
    </source>
</evidence>
<evidence type="ECO:0000256" key="1">
    <source>
        <dbReference type="SAM" id="MobiDB-lite"/>
    </source>
</evidence>
<dbReference type="EMBL" id="JAHRHY010000013">
    <property type="protein sequence ID" value="KAG9064712.1"/>
    <property type="molecule type" value="Genomic_DNA"/>
</dbReference>
<comment type="caution">
    <text evidence="2">The sequence shown here is derived from an EMBL/GenBank/DDBJ whole genome shotgun (WGS) entry which is preliminary data.</text>
</comment>
<feature type="compositionally biased region" description="Low complexity" evidence="1">
    <location>
        <begin position="90"/>
        <end position="103"/>
    </location>
</feature>
<evidence type="ECO:0000313" key="3">
    <source>
        <dbReference type="Proteomes" id="UP000707451"/>
    </source>
</evidence>
<feature type="region of interest" description="Disordered" evidence="1">
    <location>
        <begin position="1"/>
        <end position="143"/>
    </location>
</feature>
<name>A0A9P7XPJ2_9FUNG</name>
<feature type="compositionally biased region" description="Acidic residues" evidence="1">
    <location>
        <begin position="130"/>
        <end position="141"/>
    </location>
</feature>
<feature type="compositionally biased region" description="Low complexity" evidence="1">
    <location>
        <begin position="20"/>
        <end position="82"/>
    </location>
</feature>
<proteinExistence type="predicted"/>
<dbReference type="AlphaFoldDB" id="A0A9P7XPJ2"/>
<gene>
    <name evidence="2" type="ORF">KI688_002971</name>
</gene>
<keyword evidence="3" id="KW-1185">Reference proteome</keyword>
<dbReference type="Proteomes" id="UP000707451">
    <property type="component" value="Unassembled WGS sequence"/>
</dbReference>
<reference evidence="2" key="1">
    <citation type="submission" date="2021-06" db="EMBL/GenBank/DDBJ databases">
        <title>Genome Sequence of Mortierella hyaline Strain SCG-10, a Cold-Adapted, Nitrate-Reducing Fungus Isolated from Soil in Minnesota, USA.</title>
        <authorList>
            <person name="Aldossari N."/>
        </authorList>
    </citation>
    <scope>NUCLEOTIDE SEQUENCE</scope>
    <source>
        <strain evidence="2">SCG-10</strain>
    </source>
</reference>
<protein>
    <submittedName>
        <fullName evidence="2">Uncharacterized protein</fullName>
    </submittedName>
</protein>
<sequence>MHKLPKKPARASSAEGQAVNTNTTNNSRGRTRGHNNNNNNNNNNSNNNTRGRSTNRSNTDDNNNNRNISNINRGNSNSNTRRNSNRNRGKANNNSNINDNSNRGKNKGKRGGQRNDESEEEESSTYLIDEQSEQYSDDSDAEENRAIHSLPGDFFDCDEHAQRYIWHGPAPVCSSRTGYQSSPFKLDHSFAGWQRVGEHFDMPWPPPLRIRCKSFNHSRMTEAFKAVELDINRWENILTDLWEPAVFNDEYIILLSWVITRLQYLRALYPVMDANKYDFNMSLYYDRAVLIMNTKGPDCTAVVDFISRKKEGAQEDSSVYFDKWFKNNTHFGKWYKAKTKKKKICQFTYLAQLTAGKCNISNYRPKLTVSVNGDI</sequence>
<accession>A0A9P7XPJ2</accession>